<reference evidence="12 13" key="1">
    <citation type="submission" date="2018-06" db="EMBL/GenBank/DDBJ databases">
        <authorList>
            <consortium name="Pathogen Informatics"/>
            <person name="Doyle S."/>
        </authorList>
    </citation>
    <scope>NUCLEOTIDE SEQUENCE [LARGE SCALE GENOMIC DNA]</scope>
    <source>
        <strain evidence="12 13">NCTC8261</strain>
    </source>
</reference>
<dbReference type="PANTHER" id="PTHR43627:SF1">
    <property type="entry name" value="COBALT TRANSPORT PROTEIN CBIM"/>
    <property type="match status" value="1"/>
</dbReference>
<keyword evidence="2" id="KW-0171">Cobalt transport</keyword>
<evidence type="ECO:0000256" key="6">
    <source>
        <dbReference type="ARBA" id="ARBA00022692"/>
    </source>
</evidence>
<evidence type="ECO:0000256" key="9">
    <source>
        <dbReference type="ARBA" id="ARBA00023136"/>
    </source>
</evidence>
<evidence type="ECO:0000256" key="4">
    <source>
        <dbReference type="ARBA" id="ARBA00022475"/>
    </source>
</evidence>
<keyword evidence="3" id="KW-0813">Transport</keyword>
<evidence type="ECO:0000313" key="13">
    <source>
        <dbReference type="Proteomes" id="UP000254712"/>
    </source>
</evidence>
<dbReference type="GO" id="GO:0006824">
    <property type="term" value="P:cobalt ion transport"/>
    <property type="evidence" value="ECO:0007669"/>
    <property type="project" value="UniProtKB-KW"/>
</dbReference>
<keyword evidence="5" id="KW-0169">Cobalamin biosynthesis</keyword>
<dbReference type="Proteomes" id="UP000254712">
    <property type="component" value="Unassembled WGS sequence"/>
</dbReference>
<comment type="subcellular location">
    <subcellularLocation>
        <location evidence="1">Cell membrane</location>
        <topology evidence="1">Multi-pass membrane protein</topology>
    </subcellularLocation>
</comment>
<dbReference type="AlphaFoldDB" id="A0A379WSM3"/>
<evidence type="ECO:0000256" key="7">
    <source>
        <dbReference type="ARBA" id="ARBA00022989"/>
    </source>
</evidence>
<accession>A0A379WSM3</accession>
<dbReference type="GO" id="GO:0043190">
    <property type="term" value="C:ATP-binding cassette (ABC) transporter complex"/>
    <property type="evidence" value="ECO:0007669"/>
    <property type="project" value="InterPro"/>
</dbReference>
<evidence type="ECO:0000256" key="8">
    <source>
        <dbReference type="ARBA" id="ARBA00023065"/>
    </source>
</evidence>
<evidence type="ECO:0000256" key="11">
    <source>
        <dbReference type="SAM" id="Phobius"/>
    </source>
</evidence>
<feature type="transmembrane region" description="Helical" evidence="11">
    <location>
        <begin position="80"/>
        <end position="99"/>
    </location>
</feature>
<keyword evidence="8" id="KW-0406">Ion transport</keyword>
<evidence type="ECO:0000313" key="12">
    <source>
        <dbReference type="EMBL" id="SUH36618.1"/>
    </source>
</evidence>
<gene>
    <name evidence="12" type="primary">cbiM_2</name>
    <name evidence="12" type="ORF">NCTC8261_02879</name>
</gene>
<keyword evidence="7 11" id="KW-1133">Transmembrane helix</keyword>
<protein>
    <submittedName>
        <fullName evidence="12">Cobalamin biosynthesis protein</fullName>
    </submittedName>
</protein>
<sequence length="127" mass="14159">MRLRRIVQEDNHQKVMLGAVRRVYFCPGPRSNSVGNGELFTSDRRWSGGYLVRARVVAVLGAVVLLFQALLLAHGGLTTLGANGMSMAVIGPVVGYLVWKMACRAGLRRDVSPFFCARCWRIWRPIL</sequence>
<feature type="transmembrane region" description="Helical" evidence="11">
    <location>
        <begin position="54"/>
        <end position="74"/>
    </location>
</feature>
<keyword evidence="4" id="KW-1003">Cell membrane</keyword>
<dbReference type="PANTHER" id="PTHR43627">
    <property type="match status" value="1"/>
</dbReference>
<keyword evidence="9 11" id="KW-0472">Membrane</keyword>
<keyword evidence="6 11" id="KW-0812">Transmembrane</keyword>
<evidence type="ECO:0000256" key="3">
    <source>
        <dbReference type="ARBA" id="ARBA00022448"/>
    </source>
</evidence>
<evidence type="ECO:0000256" key="5">
    <source>
        <dbReference type="ARBA" id="ARBA00022573"/>
    </source>
</evidence>
<dbReference type="InterPro" id="IPR018024">
    <property type="entry name" value="CbiM"/>
</dbReference>
<dbReference type="Gene3D" id="1.10.1760.20">
    <property type="match status" value="1"/>
</dbReference>
<organism evidence="12 13">
    <name type="scientific">Salmonella enterica I</name>
    <dbReference type="NCBI Taxonomy" id="59201"/>
    <lineage>
        <taxon>Bacteria</taxon>
        <taxon>Pseudomonadati</taxon>
        <taxon>Pseudomonadota</taxon>
        <taxon>Gammaproteobacteria</taxon>
        <taxon>Enterobacterales</taxon>
        <taxon>Enterobacteriaceae</taxon>
        <taxon>Salmonella</taxon>
    </lineage>
</organism>
<dbReference type="GO" id="GO:0009236">
    <property type="term" value="P:cobalamin biosynthetic process"/>
    <property type="evidence" value="ECO:0007669"/>
    <property type="project" value="UniProtKB-KW"/>
</dbReference>
<evidence type="ECO:0000256" key="2">
    <source>
        <dbReference type="ARBA" id="ARBA00022426"/>
    </source>
</evidence>
<evidence type="ECO:0000256" key="1">
    <source>
        <dbReference type="ARBA" id="ARBA00004651"/>
    </source>
</evidence>
<dbReference type="EMBL" id="UGXT01000002">
    <property type="protein sequence ID" value="SUH36618.1"/>
    <property type="molecule type" value="Genomic_DNA"/>
</dbReference>
<dbReference type="InterPro" id="IPR002751">
    <property type="entry name" value="CbiM/NikMN"/>
</dbReference>
<evidence type="ECO:0000256" key="10">
    <source>
        <dbReference type="ARBA" id="ARBA00023285"/>
    </source>
</evidence>
<keyword evidence="10" id="KW-0170">Cobalt</keyword>
<name>A0A379WSM3_SALET</name>
<dbReference type="Pfam" id="PF01891">
    <property type="entry name" value="CbiM"/>
    <property type="match status" value="1"/>
</dbReference>
<proteinExistence type="predicted"/>